<evidence type="ECO:0000313" key="1">
    <source>
        <dbReference type="EMBL" id="MBB6111051.1"/>
    </source>
</evidence>
<sequence>MESKLFSYKAEGIVLEALNDQIKVSPVFDRKELVEKIKEALKADGFKPDEHSLQFKIEEGQLFVQGIAVKQQESRSIGFMNQSVNAG</sequence>
<dbReference type="OrthoDB" id="799242at2"/>
<name>A0A1N7CWS9_9SPHI</name>
<protein>
    <submittedName>
        <fullName evidence="2">Uncharacterized protein</fullName>
    </submittedName>
</protein>
<accession>A0A1N7CWS9</accession>
<proteinExistence type="predicted"/>
<dbReference type="Proteomes" id="UP000548326">
    <property type="component" value="Unassembled WGS sequence"/>
</dbReference>
<organism evidence="2 4">
    <name type="scientific">Mucilaginibacter lappiensis</name>
    <dbReference type="NCBI Taxonomy" id="354630"/>
    <lineage>
        <taxon>Bacteria</taxon>
        <taxon>Pseudomonadati</taxon>
        <taxon>Bacteroidota</taxon>
        <taxon>Sphingobacteriia</taxon>
        <taxon>Sphingobacteriales</taxon>
        <taxon>Sphingobacteriaceae</taxon>
        <taxon>Mucilaginibacter</taxon>
    </lineage>
</organism>
<evidence type="ECO:0000313" key="2">
    <source>
        <dbReference type="EMBL" id="MBB6128824.1"/>
    </source>
</evidence>
<evidence type="ECO:0000313" key="4">
    <source>
        <dbReference type="Proteomes" id="UP000548326"/>
    </source>
</evidence>
<comment type="caution">
    <text evidence="2">The sequence shown here is derived from an EMBL/GenBank/DDBJ whole genome shotgun (WGS) entry which is preliminary data.</text>
</comment>
<reference evidence="3 4" key="1">
    <citation type="submission" date="2020-08" db="EMBL/GenBank/DDBJ databases">
        <title>Genomic Encyclopedia of Type Strains, Phase IV (KMG-V): Genome sequencing to study the core and pangenomes of soil and plant-associated prokaryotes.</title>
        <authorList>
            <person name="Whitman W."/>
        </authorList>
    </citation>
    <scope>NUCLEOTIDE SEQUENCE [LARGE SCALE GENOMIC DNA]</scope>
    <source>
        <strain evidence="1 3">ANJLi2</strain>
        <strain evidence="2 4">MP601</strain>
    </source>
</reference>
<dbReference type="EMBL" id="JACHCB010000010">
    <property type="protein sequence ID" value="MBB6111051.1"/>
    <property type="molecule type" value="Genomic_DNA"/>
</dbReference>
<dbReference type="AlphaFoldDB" id="A0A1N7CWS9"/>
<dbReference type="Proteomes" id="UP000541583">
    <property type="component" value="Unassembled WGS sequence"/>
</dbReference>
<keyword evidence="3" id="KW-1185">Reference proteome</keyword>
<dbReference type="EMBL" id="JACHCA010000007">
    <property type="protein sequence ID" value="MBB6128824.1"/>
    <property type="molecule type" value="Genomic_DNA"/>
</dbReference>
<evidence type="ECO:0000313" key="3">
    <source>
        <dbReference type="Proteomes" id="UP000541583"/>
    </source>
</evidence>
<gene>
    <name evidence="2" type="ORF">HDF22_002947</name>
    <name evidence="1" type="ORF">HDF23_003818</name>
</gene>
<dbReference type="RefSeq" id="WP_076375099.1">
    <property type="nucleotide sequence ID" value="NZ_FTMG01000010.1"/>
</dbReference>